<name>A0AAU7W623_9MICO</name>
<accession>A0AAU7W623</accession>
<organism evidence="1">
    <name type="scientific">Agromyces sp. G08B096</name>
    <dbReference type="NCBI Taxonomy" id="3156399"/>
    <lineage>
        <taxon>Bacteria</taxon>
        <taxon>Bacillati</taxon>
        <taxon>Actinomycetota</taxon>
        <taxon>Actinomycetes</taxon>
        <taxon>Micrococcales</taxon>
        <taxon>Microbacteriaceae</taxon>
        <taxon>Agromyces</taxon>
    </lineage>
</organism>
<dbReference type="EMBL" id="CP158374">
    <property type="protein sequence ID" value="XBX81205.1"/>
    <property type="molecule type" value="Genomic_DNA"/>
</dbReference>
<evidence type="ECO:0000313" key="1">
    <source>
        <dbReference type="EMBL" id="XBX81205.1"/>
    </source>
</evidence>
<protein>
    <submittedName>
        <fullName evidence="1">Uncharacterized protein</fullName>
    </submittedName>
</protein>
<sequence length="105" mass="11838">MKRDTRAAYRARAAATERRVDEAVAAVQAERDAEHRAAREVAAAVEAARVRLTRDDILGATHVRTPYGWHKVARVNKTTVSVETAYSWTDRYPFDKILEVRTVTA</sequence>
<dbReference type="AlphaFoldDB" id="A0AAU7W623"/>
<proteinExistence type="predicted"/>
<gene>
    <name evidence="1" type="ORF">ABIQ69_11360</name>
</gene>
<dbReference type="RefSeq" id="WP_350347227.1">
    <property type="nucleotide sequence ID" value="NZ_CP158374.1"/>
</dbReference>
<reference evidence="1" key="1">
    <citation type="submission" date="2024-05" db="EMBL/GenBank/DDBJ databases">
        <authorList>
            <person name="Yu L."/>
        </authorList>
    </citation>
    <scope>NUCLEOTIDE SEQUENCE</scope>
    <source>
        <strain evidence="1">G08B096</strain>
    </source>
</reference>